<accession>A0ABU8SI55</accession>
<organism evidence="1 2">
    <name type="scientific">Nicoliella lavandulae</name>
    <dbReference type="NCBI Taxonomy" id="3082954"/>
    <lineage>
        <taxon>Bacteria</taxon>
        <taxon>Bacillati</taxon>
        <taxon>Bacillota</taxon>
        <taxon>Bacilli</taxon>
        <taxon>Lactobacillales</taxon>
        <taxon>Lactobacillaceae</taxon>
        <taxon>Nicoliella</taxon>
    </lineage>
</organism>
<sequence length="59" mass="6942">MKNNYADLLKQLKNGDIQTIEVTPDEFMAFQKAFMDFESRKRVVGTANREGKIVYHFEQ</sequence>
<evidence type="ECO:0000313" key="1">
    <source>
        <dbReference type="EMBL" id="MEJ6399588.1"/>
    </source>
</evidence>
<protein>
    <submittedName>
        <fullName evidence="1">Uncharacterized protein</fullName>
    </submittedName>
</protein>
<keyword evidence="2" id="KW-1185">Reference proteome</keyword>
<name>A0ABU8SI55_9LACO</name>
<dbReference type="EMBL" id="JAWMWH010000001">
    <property type="protein sequence ID" value="MEJ6399588.1"/>
    <property type="molecule type" value="Genomic_DNA"/>
</dbReference>
<proteinExistence type="predicted"/>
<dbReference type="Proteomes" id="UP001370590">
    <property type="component" value="Unassembled WGS sequence"/>
</dbReference>
<reference evidence="1 2" key="1">
    <citation type="submission" date="2023-10" db="EMBL/GenBank/DDBJ databases">
        <title>Nicoliella lavandulae sp. nov. isolated from Lavandula angustifolia flowers.</title>
        <authorList>
            <person name="Alcantara C."/>
            <person name="Zuniga M."/>
            <person name="Landete J.M."/>
            <person name="Monedero V."/>
        </authorList>
    </citation>
    <scope>NUCLEOTIDE SEQUENCE [LARGE SCALE GENOMIC DNA]</scope>
    <source>
        <strain evidence="1 2">Es01</strain>
    </source>
</reference>
<comment type="caution">
    <text evidence="1">The sequence shown here is derived from an EMBL/GenBank/DDBJ whole genome shotgun (WGS) entry which is preliminary data.</text>
</comment>
<dbReference type="RefSeq" id="WP_339959441.1">
    <property type="nucleotide sequence ID" value="NZ_JAWMWH010000001.1"/>
</dbReference>
<evidence type="ECO:0000313" key="2">
    <source>
        <dbReference type="Proteomes" id="UP001370590"/>
    </source>
</evidence>
<gene>
    <name evidence="1" type="ORF">R4146_00060</name>
</gene>